<gene>
    <name evidence="10" type="primary">LOC116293190</name>
</gene>
<evidence type="ECO:0000256" key="1">
    <source>
        <dbReference type="ARBA" id="ARBA00004502"/>
    </source>
</evidence>
<dbReference type="InterPro" id="IPR019363">
    <property type="entry name" value="LDAH"/>
</dbReference>
<dbReference type="PANTHER" id="PTHR13390">
    <property type="entry name" value="LIPASE"/>
    <property type="match status" value="1"/>
</dbReference>
<dbReference type="Gene3D" id="3.40.50.1820">
    <property type="entry name" value="alpha/beta hydrolase"/>
    <property type="match status" value="1"/>
</dbReference>
<dbReference type="SUPFAM" id="SSF53474">
    <property type="entry name" value="alpha/beta-Hydrolases"/>
    <property type="match status" value="1"/>
</dbReference>
<dbReference type="PANTHER" id="PTHR13390:SF0">
    <property type="entry name" value="LIPID DROPLET-ASSOCIATED HYDROLASE"/>
    <property type="match status" value="1"/>
</dbReference>
<keyword evidence="5" id="KW-0378">Hydrolase</keyword>
<evidence type="ECO:0000256" key="4">
    <source>
        <dbReference type="ARBA" id="ARBA00022677"/>
    </source>
</evidence>
<proteinExistence type="inferred from homology"/>
<reference evidence="10" key="1">
    <citation type="submission" date="2025-08" db="UniProtKB">
        <authorList>
            <consortium name="RefSeq"/>
        </authorList>
    </citation>
    <scope>IDENTIFICATION</scope>
    <source>
        <tissue evidence="10">Tentacle</tissue>
    </source>
</reference>
<evidence type="ECO:0000313" key="9">
    <source>
        <dbReference type="Proteomes" id="UP000515163"/>
    </source>
</evidence>
<dbReference type="FunCoup" id="A0A6P8HV26">
    <property type="interactions" value="460"/>
</dbReference>
<dbReference type="EC" id="3.1.1.13" evidence="7"/>
<keyword evidence="9" id="KW-1185">Reference proteome</keyword>
<comment type="catalytic activity">
    <reaction evidence="8">
        <text>a cholesterol ester + H2O = cholesterol + a fatty acid + H(+)</text>
        <dbReference type="Rhea" id="RHEA:36403"/>
        <dbReference type="ChEBI" id="CHEBI:15377"/>
        <dbReference type="ChEBI" id="CHEBI:15378"/>
        <dbReference type="ChEBI" id="CHEBI:16113"/>
        <dbReference type="ChEBI" id="CHEBI:17002"/>
        <dbReference type="ChEBI" id="CHEBI:28868"/>
        <dbReference type="EC" id="3.1.1.13"/>
    </reaction>
    <physiologicalReaction direction="left-to-right" evidence="8">
        <dbReference type="Rhea" id="RHEA:36404"/>
    </physiologicalReaction>
</comment>
<evidence type="ECO:0000256" key="7">
    <source>
        <dbReference type="ARBA" id="ARBA00039150"/>
    </source>
</evidence>
<dbReference type="InParanoid" id="A0A6P8HV26"/>
<dbReference type="GO" id="GO:0004771">
    <property type="term" value="F:sterol ester esterase activity"/>
    <property type="evidence" value="ECO:0007669"/>
    <property type="project" value="UniProtKB-EC"/>
</dbReference>
<dbReference type="Proteomes" id="UP000515163">
    <property type="component" value="Unplaced"/>
</dbReference>
<evidence type="ECO:0000313" key="10">
    <source>
        <dbReference type="RefSeq" id="XP_031556447.1"/>
    </source>
</evidence>
<dbReference type="GO" id="GO:0019915">
    <property type="term" value="P:lipid storage"/>
    <property type="evidence" value="ECO:0007669"/>
    <property type="project" value="InterPro"/>
</dbReference>
<comment type="subcellular location">
    <subcellularLocation>
        <location evidence="1">Lipid droplet</location>
    </subcellularLocation>
</comment>
<organism evidence="9 10">
    <name type="scientific">Actinia tenebrosa</name>
    <name type="common">Australian red waratah sea anemone</name>
    <dbReference type="NCBI Taxonomy" id="6105"/>
    <lineage>
        <taxon>Eukaryota</taxon>
        <taxon>Metazoa</taxon>
        <taxon>Cnidaria</taxon>
        <taxon>Anthozoa</taxon>
        <taxon>Hexacorallia</taxon>
        <taxon>Actiniaria</taxon>
        <taxon>Actiniidae</taxon>
        <taxon>Actinia</taxon>
    </lineage>
</organism>
<comment type="similarity">
    <text evidence="2">Belongs to the AB hydrolase superfamily. LDAH family.</text>
</comment>
<dbReference type="AlphaFoldDB" id="A0A6P8HV26"/>
<sequence length="330" mass="37367">MAELGEEAPEIQRKVIPVNGIPTVISTLLPRDTCPKVSVVIIPGNPGLVEYYDLFIQGLFEASKKTLAIYGISHAGHSPILAEYTKCHEEEAEIEEEEKDPVDHSQSCAITTGTYSLREQIVHKRVFLEQHIPKNTKIILIGHSIGAYIILDLLRECEREKDIIKSILLFPTIERMAASPNGRYVTPLVNYFKWFAVSTVSLVSYFPQSFVKFLVQWWFNGRNVQDGVVDTTIRLINSEASSNSLEMARCEMAEVTDLDEEVISKHLNQLIFYYGATDQWAPVSYYEDLKKKFPEGEIYLCDKGIEHAFVLTSSGVVAEMVWGWIDKLSI</sequence>
<dbReference type="RefSeq" id="XP_031556447.1">
    <property type="nucleotide sequence ID" value="XM_031700587.1"/>
</dbReference>
<evidence type="ECO:0000256" key="5">
    <source>
        <dbReference type="ARBA" id="ARBA00022801"/>
    </source>
</evidence>
<dbReference type="InterPro" id="IPR029058">
    <property type="entry name" value="AB_hydrolase_fold"/>
</dbReference>
<dbReference type="KEGG" id="aten:116293190"/>
<dbReference type="OrthoDB" id="448051at2759"/>
<name>A0A6P8HV26_ACTTE</name>
<evidence type="ECO:0000256" key="8">
    <source>
        <dbReference type="ARBA" id="ARBA00049527"/>
    </source>
</evidence>
<dbReference type="Pfam" id="PF10230">
    <property type="entry name" value="LIDHydrolase"/>
    <property type="match status" value="1"/>
</dbReference>
<protein>
    <recommendedName>
        <fullName evidence="3">Lipid droplet-associated hydrolase</fullName>
        <ecNumber evidence="7">3.1.1.13</ecNumber>
    </recommendedName>
    <alternativeName>
        <fullName evidence="6">Lipid droplet-associated serine hydrolase</fullName>
    </alternativeName>
</protein>
<evidence type="ECO:0000256" key="3">
    <source>
        <dbReference type="ARBA" id="ARBA00019242"/>
    </source>
</evidence>
<dbReference type="GO" id="GO:0005811">
    <property type="term" value="C:lipid droplet"/>
    <property type="evidence" value="ECO:0007669"/>
    <property type="project" value="UniProtKB-SubCell"/>
</dbReference>
<accession>A0A6P8HV26</accession>
<evidence type="ECO:0000256" key="2">
    <source>
        <dbReference type="ARBA" id="ARBA00008300"/>
    </source>
</evidence>
<keyword evidence="4" id="KW-0551">Lipid droplet</keyword>
<evidence type="ECO:0000256" key="6">
    <source>
        <dbReference type="ARBA" id="ARBA00031924"/>
    </source>
</evidence>
<feature type="unsure residue" description="D or N" evidence="10">
    <location>
        <position position="152"/>
    </location>
</feature>